<keyword evidence="1" id="KW-0808">Transferase</keyword>
<accession>A0A2P2LNF6</accession>
<dbReference type="EMBL" id="GGEC01039019">
    <property type="protein sequence ID" value="MBX19503.1"/>
    <property type="molecule type" value="Transcribed_RNA"/>
</dbReference>
<dbReference type="AlphaFoldDB" id="A0A2P2LNF6"/>
<name>A0A2P2LNF6_RHIMU</name>
<organism evidence="1">
    <name type="scientific">Rhizophora mucronata</name>
    <name type="common">Asiatic mangrove</name>
    <dbReference type="NCBI Taxonomy" id="61149"/>
    <lineage>
        <taxon>Eukaryota</taxon>
        <taxon>Viridiplantae</taxon>
        <taxon>Streptophyta</taxon>
        <taxon>Embryophyta</taxon>
        <taxon>Tracheophyta</taxon>
        <taxon>Spermatophyta</taxon>
        <taxon>Magnoliopsida</taxon>
        <taxon>eudicotyledons</taxon>
        <taxon>Gunneridae</taxon>
        <taxon>Pentapetalae</taxon>
        <taxon>rosids</taxon>
        <taxon>fabids</taxon>
        <taxon>Malpighiales</taxon>
        <taxon>Rhizophoraceae</taxon>
        <taxon>Rhizophora</taxon>
    </lineage>
</organism>
<dbReference type="GO" id="GO:0016740">
    <property type="term" value="F:transferase activity"/>
    <property type="evidence" value="ECO:0007669"/>
    <property type="project" value="UniProtKB-KW"/>
</dbReference>
<protein>
    <submittedName>
        <fullName evidence="1">N-alpha-acetyltransferase 35 NatC auxiliary subunit-like isoform X1</fullName>
    </submittedName>
</protein>
<evidence type="ECO:0000313" key="1">
    <source>
        <dbReference type="EMBL" id="MBX19503.1"/>
    </source>
</evidence>
<reference evidence="1" key="1">
    <citation type="submission" date="2018-02" db="EMBL/GenBank/DDBJ databases">
        <title>Rhizophora mucronata_Transcriptome.</title>
        <authorList>
            <person name="Meera S.P."/>
            <person name="Sreeshan A."/>
            <person name="Augustine A."/>
        </authorList>
    </citation>
    <scope>NUCLEOTIDE SEQUENCE</scope>
    <source>
        <tissue evidence="1">Leaf</tissue>
    </source>
</reference>
<sequence>MSHSTDTRPFFFSRDLCSILIFYKKPVFLTMFHIHHSRNQPQMFASQLQLHIITSKML</sequence>
<proteinExistence type="predicted"/>